<organism evidence="2 3">
    <name type="scientific">Arabis nemorensis</name>
    <dbReference type="NCBI Taxonomy" id="586526"/>
    <lineage>
        <taxon>Eukaryota</taxon>
        <taxon>Viridiplantae</taxon>
        <taxon>Streptophyta</taxon>
        <taxon>Embryophyta</taxon>
        <taxon>Tracheophyta</taxon>
        <taxon>Spermatophyta</taxon>
        <taxon>Magnoliopsida</taxon>
        <taxon>eudicotyledons</taxon>
        <taxon>Gunneridae</taxon>
        <taxon>Pentapetalae</taxon>
        <taxon>rosids</taxon>
        <taxon>malvids</taxon>
        <taxon>Brassicales</taxon>
        <taxon>Brassicaceae</taxon>
        <taxon>Arabideae</taxon>
        <taxon>Arabis</taxon>
    </lineage>
</organism>
<dbReference type="InterPro" id="IPR035940">
    <property type="entry name" value="CAP_sf"/>
</dbReference>
<feature type="chain" id="PRO_5022235052" description="SCP domain-containing protein" evidence="1">
    <location>
        <begin position="28"/>
        <end position="96"/>
    </location>
</feature>
<reference evidence="2" key="1">
    <citation type="submission" date="2019-07" db="EMBL/GenBank/DDBJ databases">
        <authorList>
            <person name="Dittberner H."/>
        </authorList>
    </citation>
    <scope>NUCLEOTIDE SEQUENCE [LARGE SCALE GENOMIC DNA]</scope>
</reference>
<gene>
    <name evidence="2" type="ORF">ANE_LOCUS20922</name>
</gene>
<keyword evidence="3" id="KW-1185">Reference proteome</keyword>
<proteinExistence type="predicted"/>
<dbReference type="SUPFAM" id="SSF55797">
    <property type="entry name" value="PR-1-like"/>
    <property type="match status" value="1"/>
</dbReference>
<evidence type="ECO:0008006" key="4">
    <source>
        <dbReference type="Google" id="ProtNLM"/>
    </source>
</evidence>
<sequence length="96" mass="11116">MKMFHSFQTPILVTIALVLAFAAPLKAQDSQQDYLDVHNRARDAVHVAPIRWHKDLADYAWNYARQRRDCRLIEPGGRYGEKTWHGAMVISPELLQ</sequence>
<dbReference type="Gene3D" id="3.40.33.10">
    <property type="entry name" value="CAP"/>
    <property type="match status" value="1"/>
</dbReference>
<dbReference type="AlphaFoldDB" id="A0A565C9X9"/>
<dbReference type="EMBL" id="CABITT030000007">
    <property type="protein sequence ID" value="VVB10478.1"/>
    <property type="molecule type" value="Genomic_DNA"/>
</dbReference>
<dbReference type="Proteomes" id="UP000489600">
    <property type="component" value="Unassembled WGS sequence"/>
</dbReference>
<evidence type="ECO:0000313" key="3">
    <source>
        <dbReference type="Proteomes" id="UP000489600"/>
    </source>
</evidence>
<feature type="signal peptide" evidence="1">
    <location>
        <begin position="1"/>
        <end position="27"/>
    </location>
</feature>
<comment type="caution">
    <text evidence="2">The sequence shown here is derived from an EMBL/GenBank/DDBJ whole genome shotgun (WGS) entry which is preliminary data.</text>
</comment>
<evidence type="ECO:0000313" key="2">
    <source>
        <dbReference type="EMBL" id="VVB10478.1"/>
    </source>
</evidence>
<dbReference type="OrthoDB" id="1730477at2759"/>
<keyword evidence="1" id="KW-0732">Signal</keyword>
<protein>
    <recommendedName>
        <fullName evidence="4">SCP domain-containing protein</fullName>
    </recommendedName>
</protein>
<evidence type="ECO:0000256" key="1">
    <source>
        <dbReference type="SAM" id="SignalP"/>
    </source>
</evidence>
<accession>A0A565C9X9</accession>
<name>A0A565C9X9_9BRAS</name>